<organism evidence="3 4">
    <name type="scientific">Rubrimonas cliftonensis</name>
    <dbReference type="NCBI Taxonomy" id="89524"/>
    <lineage>
        <taxon>Bacteria</taxon>
        <taxon>Pseudomonadati</taxon>
        <taxon>Pseudomonadota</taxon>
        <taxon>Alphaproteobacteria</taxon>
        <taxon>Rhodobacterales</taxon>
        <taxon>Paracoccaceae</taxon>
        <taxon>Rubrimonas</taxon>
    </lineage>
</organism>
<evidence type="ECO:0000313" key="3">
    <source>
        <dbReference type="EMBL" id="SEA90522.1"/>
    </source>
</evidence>
<keyword evidence="2" id="KW-1133">Transmembrane helix</keyword>
<protein>
    <submittedName>
        <fullName evidence="3">Uncharacterized protein</fullName>
    </submittedName>
</protein>
<dbReference type="Proteomes" id="UP000198703">
    <property type="component" value="Unassembled WGS sequence"/>
</dbReference>
<dbReference type="EMBL" id="FNQM01000017">
    <property type="protein sequence ID" value="SEA90522.1"/>
    <property type="molecule type" value="Genomic_DNA"/>
</dbReference>
<reference evidence="3 4" key="1">
    <citation type="submission" date="2016-10" db="EMBL/GenBank/DDBJ databases">
        <authorList>
            <person name="de Groot N.N."/>
        </authorList>
    </citation>
    <scope>NUCLEOTIDE SEQUENCE [LARGE SCALE GENOMIC DNA]</scope>
    <source>
        <strain evidence="3 4">DSM 15345</strain>
    </source>
</reference>
<dbReference type="AlphaFoldDB" id="A0A1H4F228"/>
<keyword evidence="2" id="KW-0472">Membrane</keyword>
<evidence type="ECO:0000256" key="2">
    <source>
        <dbReference type="SAM" id="Phobius"/>
    </source>
</evidence>
<keyword evidence="2" id="KW-0812">Transmembrane</keyword>
<dbReference type="STRING" id="89524.SAMN05444370_11731"/>
<gene>
    <name evidence="3" type="ORF">SAMN05444370_11731</name>
</gene>
<name>A0A1H4F228_9RHOB</name>
<proteinExistence type="predicted"/>
<sequence>MAAVVGVLISAAGLAHLAATDAKRRRAFGLSPHRAARHGHAARIMLFGPGGALALAGDWAGFAIWLGALSCGGWALVAVDPPTWRRIARRAAGLGARRSGPAEAEPPSRGVRPTVAARRD</sequence>
<feature type="region of interest" description="Disordered" evidence="1">
    <location>
        <begin position="93"/>
        <end position="120"/>
    </location>
</feature>
<accession>A0A1H4F228</accession>
<dbReference type="RefSeq" id="WP_093255608.1">
    <property type="nucleotide sequence ID" value="NZ_FNQM01000017.1"/>
</dbReference>
<feature type="compositionally biased region" description="Low complexity" evidence="1">
    <location>
        <begin position="93"/>
        <end position="102"/>
    </location>
</feature>
<feature type="transmembrane region" description="Helical" evidence="2">
    <location>
        <begin position="59"/>
        <end position="79"/>
    </location>
</feature>
<keyword evidence="4" id="KW-1185">Reference proteome</keyword>
<evidence type="ECO:0000256" key="1">
    <source>
        <dbReference type="SAM" id="MobiDB-lite"/>
    </source>
</evidence>
<evidence type="ECO:0000313" key="4">
    <source>
        <dbReference type="Proteomes" id="UP000198703"/>
    </source>
</evidence>